<evidence type="ECO:0000259" key="10">
    <source>
        <dbReference type="PROSITE" id="PS52019"/>
    </source>
</evidence>
<keyword evidence="2" id="KW-0597">Phosphoprotein</keyword>
<evidence type="ECO:0000256" key="1">
    <source>
        <dbReference type="ARBA" id="ARBA00022450"/>
    </source>
</evidence>
<sequence length="2123" mass="227242">MSRVAIVGIGCRYAGGIDSAQSFWDFVVNKGDGVVDIPAERWDYRRHYDPDKRAAERMYTKRAAFLECDPWQFDPDFFGISPREGTTLDPQQRMIMEVAWEALDDAGVAGRVSGQSVGVYVGAFTTDHVINAVSGAALAHVNMHSAASASFTMLSNRLAYALNLKGPALTVDTACSSSLVAFHLGTQGIINGDCDMALVGGVNMMLQPETFVTMCKGGFLATDGRCKSFSASADGYGRGEGAGMVLLRRLEDAVRDGDRIYAVVEATGSNQDGRTTAITVPSLDSQEALARSVCERSGIAAHQVTYVEAHGTGTPVGDPVELRALGRVYGAVEGRTELLPVGSVKSTIGHTEAAAGVASVIKGALAVYHRTLPPQGWFEDPNPDIPFDELRVAIQLEAREVGAEVDRMAVAINGFGYGGTNAHAILAEPQAATQTALPQVPKQLDVNVFPVSARSEGAVRELAGAYADLLESSTDPDHLLAAAWTRRAHHRYRAGISFADPVDLTEQLRKLAAGSAAVGTVVGRCAGSVFVFSGMGPQWWAMGRDLLNAGGAFASEAARIDTVFKDIAGWSIIEELLRSEEESKIASTEFAQPANFLIQVALTHELATFGITPDIVVGHSVGEVSAAYVSGMLSLRDALVVSHHRGRLQATTAGTGGMLAIGLPVDDVRPLLADYPEIDVAAINSPSSVTVAGDPGELEALCETLSERGVFARILRVEVPYHSRRMDPILDELRSVLADITPGQPHLPLYSTVTGAAATNWDADYWCDNVRQPVRFADAVKTLVRAGHRIFIEVGPHPVLSANIRETLLADGESGTTVSTLDRKRPDAESVRQTISGLYAAGALDLSGTFTKPAGHLALPRYPWQRQRLHQELPEHTQAKYGSREGYSMLGDPDLYDRLAWQLRVSGQTLPWLADHVVNGACLIPGAAYLDAALSAAAMRTGSTSVTAEDVRFVAPLIVDPADGTVMRTEFDEASRRFTIRSRAAANTAWTVHATGRLVDGTYLVTKHPVPNTREMTEILPAALYAVLGTRGLTTGPNFQRITSLHASATEAVATVDARPDSDVTRHFAHPCVIDAALQVVAPLIDQAVGRTHGTVVPIAVQAIRAFGPLSDDVTVIARRHESDPMCADIVVLDSDESACLQLVGVRFGSITPGRGPLDHMDPLFYEEVWDLREQLSPDMLTPADQTATLVVAIGDRPHRLARELADALPHGIYYDCTNVVDSEADPFDALPQRLSEISANLPRLHVCVVAGEIGDDRDDVGALWSLQRVATATERFLDEQDGAETEKKSVFGDGSTGDDTFYVSLVTERAFAHHSDVSLPNPSHAGLAGARRVLVGEQPRLRWRLVDVEPNTQLTDLMTELSVPGAFSNDNADEVLLRSGLRFTPVITRTLPQRLEAMAKTEPLADPEANFTVEVPKSRIISELGWRRCARPTPGRSQVELQMQVVGLNYKDAIKVLGLLGERELAPTHFGTELGMEGVGVVTRVGSDVTELEVGDVVITAAKGMLTRYHLAEAGLCGKLLPSGPTGSVDFGPEHCTSITAFLTAERSLLTLARLEPGETVLIHGAAGGVGTAAIQVAKARGAEVIGTARTDERRAYALAAGADHVIDSRSLNFVDDVREITNGRGADVIISSAPGEILRHNFEAVAEFGRIIEVGKADIYQGGTLDLAAFDKNVGYFSIDMDRMLAHNSLGFVDLITSICEKFGNGTYQPLPVQVFGTAELAQACEEVFRSERTGRVAVRLTDDVPPVKPSWQEVVTHSDASYLITGGYGGFGLATGRWLVRRGARHLILVGRSGATTEIARKQLEQWRTAGIEITEELLDVTDQTAVTALVRRSHTAERPLRGIFHTAGAVADQRVADLELDSLRRVYDAKVEGARALWVAVSEVGVTLDQFAFYSSGGSMLGTMGQYSYTSANVALQSLTEEIVRRGQTAICIGWGHMSGLAGGMASDETAARYLNAAGFDPIDMDDGPIYLEAAMRLGITQAAIIPINWSKVNATVGHLRQLLRTTALVSAAAEANSSGERLRSALIALDEGKRGEVVAYMLAEQLAGVMGVSAESIEIDVPVTELGLDSLMAVEFGARASQALGVHLATLQMGRTFDLRQAGSHIAEVITTGTGAAA</sequence>
<evidence type="ECO:0000256" key="5">
    <source>
        <dbReference type="ARBA" id="ARBA00023268"/>
    </source>
</evidence>
<dbReference type="Pfam" id="PF08240">
    <property type="entry name" value="ADH_N"/>
    <property type="match status" value="1"/>
</dbReference>
<dbReference type="Proteomes" id="UP000192284">
    <property type="component" value="Unassembled WGS sequence"/>
</dbReference>
<dbReference type="SMART" id="SM00827">
    <property type="entry name" value="PKS_AT"/>
    <property type="match status" value="1"/>
</dbReference>
<dbReference type="OrthoDB" id="9778690at2"/>
<dbReference type="InterPro" id="IPR057326">
    <property type="entry name" value="KR_dom"/>
</dbReference>
<dbReference type="SUPFAM" id="SSF50129">
    <property type="entry name" value="GroES-like"/>
    <property type="match status" value="1"/>
</dbReference>
<keyword evidence="4" id="KW-0521">NADP</keyword>
<evidence type="ECO:0000256" key="3">
    <source>
        <dbReference type="ARBA" id="ARBA00022679"/>
    </source>
</evidence>
<dbReference type="Gene3D" id="3.40.366.10">
    <property type="entry name" value="Malonyl-Coenzyme A Acyl Carrier Protein, domain 2"/>
    <property type="match status" value="1"/>
</dbReference>
<reference evidence="11 12" key="1">
    <citation type="submission" date="2017-02" db="EMBL/GenBank/DDBJ databases">
        <title>The new phylogeny of genus Mycobacterium.</title>
        <authorList>
            <person name="Tortoli E."/>
            <person name="Trovato A."/>
            <person name="Cirillo D.M."/>
        </authorList>
    </citation>
    <scope>NUCLEOTIDE SEQUENCE [LARGE SCALE GENOMIC DNA]</scope>
    <source>
        <strain evidence="11 12">DSM 45057</strain>
    </source>
</reference>
<dbReference type="InterPro" id="IPR049552">
    <property type="entry name" value="PKS_DH_N"/>
</dbReference>
<dbReference type="SMART" id="SM00822">
    <property type="entry name" value="PKS_KR"/>
    <property type="match status" value="1"/>
</dbReference>
<feature type="active site" description="Proton donor; for dehydratase activity" evidence="7">
    <location>
        <position position="1075"/>
    </location>
</feature>
<dbReference type="GO" id="GO:0006633">
    <property type="term" value="P:fatty acid biosynthetic process"/>
    <property type="evidence" value="ECO:0007669"/>
    <property type="project" value="InterPro"/>
</dbReference>
<dbReference type="Gene3D" id="3.10.129.110">
    <property type="entry name" value="Polyketide synthase dehydratase"/>
    <property type="match status" value="1"/>
</dbReference>
<dbReference type="InterPro" id="IPR002364">
    <property type="entry name" value="Quin_OxRdtase/zeta-crystal_CS"/>
</dbReference>
<dbReference type="InterPro" id="IPR016039">
    <property type="entry name" value="Thiolase-like"/>
</dbReference>
<organism evidence="11 12">
    <name type="scientific">Mycobacterium angelicum</name>
    <dbReference type="NCBI Taxonomy" id="470074"/>
    <lineage>
        <taxon>Bacteria</taxon>
        <taxon>Bacillati</taxon>
        <taxon>Actinomycetota</taxon>
        <taxon>Actinomycetes</taxon>
        <taxon>Mycobacteriales</taxon>
        <taxon>Mycobacteriaceae</taxon>
        <taxon>Mycobacterium</taxon>
    </lineage>
</organism>
<dbReference type="Pfam" id="PF16197">
    <property type="entry name" value="KAsynt_C_assoc"/>
    <property type="match status" value="1"/>
</dbReference>
<protein>
    <submittedName>
        <fullName evidence="11">Polyketide synthase</fullName>
    </submittedName>
</protein>
<feature type="active site" description="Proton acceptor; for dehydratase activity" evidence="7">
    <location>
        <position position="916"/>
    </location>
</feature>
<dbReference type="InterPro" id="IPR001227">
    <property type="entry name" value="Ac_transferase_dom_sf"/>
</dbReference>
<feature type="region of interest" description="N-terminal hotdog fold" evidence="7">
    <location>
        <begin position="878"/>
        <end position="1005"/>
    </location>
</feature>
<feature type="domain" description="Ketosynthase family 3 (KS3)" evidence="9">
    <location>
        <begin position="1"/>
        <end position="428"/>
    </location>
</feature>
<dbReference type="SMART" id="SM00826">
    <property type="entry name" value="PKS_DH"/>
    <property type="match status" value="1"/>
</dbReference>
<name>A0A1X0A8Y5_MYCAN</name>
<dbReference type="InterPro" id="IPR009081">
    <property type="entry name" value="PP-bd_ACP"/>
</dbReference>
<dbReference type="GO" id="GO:0004312">
    <property type="term" value="F:fatty acid synthase activity"/>
    <property type="evidence" value="ECO:0007669"/>
    <property type="project" value="TreeGrafter"/>
</dbReference>
<dbReference type="Pfam" id="PF00550">
    <property type="entry name" value="PP-binding"/>
    <property type="match status" value="1"/>
</dbReference>
<gene>
    <name evidence="11" type="ORF">BST12_00370</name>
</gene>
<dbReference type="Pfam" id="PF08659">
    <property type="entry name" value="KR"/>
    <property type="match status" value="1"/>
</dbReference>
<feature type="domain" description="PKS/mFAS DH" evidence="10">
    <location>
        <begin position="878"/>
        <end position="1157"/>
    </location>
</feature>
<keyword evidence="3" id="KW-0808">Transferase</keyword>
<dbReference type="Gene3D" id="3.40.47.10">
    <property type="match status" value="1"/>
</dbReference>
<dbReference type="Pfam" id="PF00698">
    <property type="entry name" value="Acyl_transf_1"/>
    <property type="match status" value="1"/>
</dbReference>
<dbReference type="InterPro" id="IPR013149">
    <property type="entry name" value="ADH-like_C"/>
</dbReference>
<evidence type="ECO:0000256" key="7">
    <source>
        <dbReference type="PROSITE-ProRule" id="PRU01363"/>
    </source>
</evidence>
<dbReference type="InterPro" id="IPR049900">
    <property type="entry name" value="PKS_mFAS_DH"/>
</dbReference>
<dbReference type="GO" id="GO:0004315">
    <property type="term" value="F:3-oxoacyl-[acyl-carrier-protein] synthase activity"/>
    <property type="evidence" value="ECO:0007669"/>
    <property type="project" value="InterPro"/>
</dbReference>
<dbReference type="SMART" id="SM00829">
    <property type="entry name" value="PKS_ER"/>
    <property type="match status" value="1"/>
</dbReference>
<evidence type="ECO:0000259" key="8">
    <source>
        <dbReference type="PROSITE" id="PS50075"/>
    </source>
</evidence>
<dbReference type="InterPro" id="IPR036291">
    <property type="entry name" value="NAD(P)-bd_dom_sf"/>
</dbReference>
<evidence type="ECO:0000256" key="2">
    <source>
        <dbReference type="ARBA" id="ARBA00022553"/>
    </source>
</evidence>
<dbReference type="PANTHER" id="PTHR43775:SF37">
    <property type="entry name" value="SI:DKEY-61P9.11"/>
    <property type="match status" value="1"/>
</dbReference>
<keyword evidence="5" id="KW-0511">Multifunctional enzyme</keyword>
<evidence type="ECO:0000256" key="6">
    <source>
        <dbReference type="ARBA" id="ARBA00023315"/>
    </source>
</evidence>
<dbReference type="SUPFAM" id="SSF47336">
    <property type="entry name" value="ACP-like"/>
    <property type="match status" value="1"/>
</dbReference>
<dbReference type="RefSeq" id="WP_083111010.1">
    <property type="nucleotide sequence ID" value="NZ_JACKTS010000031.1"/>
</dbReference>
<dbReference type="InterPro" id="IPR014043">
    <property type="entry name" value="Acyl_transferase_dom"/>
</dbReference>
<dbReference type="Pfam" id="PF14765">
    <property type="entry name" value="PS-DH"/>
    <property type="match status" value="1"/>
</dbReference>
<dbReference type="EMBL" id="MVHE01000001">
    <property type="protein sequence ID" value="ORA26375.1"/>
    <property type="molecule type" value="Genomic_DNA"/>
</dbReference>
<accession>A0A1X0A8Y5</accession>
<dbReference type="InterPro" id="IPR016036">
    <property type="entry name" value="Malonyl_transacylase_ACP-bd"/>
</dbReference>
<dbReference type="SUPFAM" id="SSF52151">
    <property type="entry name" value="FabD/lysophospholipase-like"/>
    <property type="match status" value="1"/>
</dbReference>
<dbReference type="GO" id="GO:0016491">
    <property type="term" value="F:oxidoreductase activity"/>
    <property type="evidence" value="ECO:0007669"/>
    <property type="project" value="InterPro"/>
</dbReference>
<dbReference type="Pfam" id="PF02801">
    <property type="entry name" value="Ketoacyl-synt_C"/>
    <property type="match status" value="1"/>
</dbReference>
<dbReference type="PANTHER" id="PTHR43775">
    <property type="entry name" value="FATTY ACID SYNTHASE"/>
    <property type="match status" value="1"/>
</dbReference>
<dbReference type="InterPro" id="IPR020806">
    <property type="entry name" value="PKS_PP-bd"/>
</dbReference>
<dbReference type="PROSITE" id="PS01162">
    <property type="entry name" value="QOR_ZETA_CRYSTAL"/>
    <property type="match status" value="1"/>
</dbReference>
<dbReference type="Gene3D" id="1.10.1200.10">
    <property type="entry name" value="ACP-like"/>
    <property type="match status" value="1"/>
</dbReference>
<dbReference type="InterPro" id="IPR014030">
    <property type="entry name" value="Ketoacyl_synth_N"/>
</dbReference>
<dbReference type="InterPro" id="IPR020807">
    <property type="entry name" value="PKS_DH"/>
</dbReference>
<evidence type="ECO:0000259" key="9">
    <source>
        <dbReference type="PROSITE" id="PS52004"/>
    </source>
</evidence>
<feature type="domain" description="Carrier" evidence="8">
    <location>
        <begin position="2041"/>
        <end position="2118"/>
    </location>
</feature>
<proteinExistence type="predicted"/>
<dbReference type="InterPro" id="IPR013154">
    <property type="entry name" value="ADH-like_N"/>
</dbReference>
<dbReference type="Pfam" id="PF00107">
    <property type="entry name" value="ADH_zinc_N"/>
    <property type="match status" value="1"/>
</dbReference>
<dbReference type="GO" id="GO:0031177">
    <property type="term" value="F:phosphopantetheine binding"/>
    <property type="evidence" value="ECO:0007669"/>
    <property type="project" value="InterPro"/>
</dbReference>
<dbReference type="InterPro" id="IPR036736">
    <property type="entry name" value="ACP-like_sf"/>
</dbReference>
<feature type="region of interest" description="C-terminal hotdog fold" evidence="7">
    <location>
        <begin position="1016"/>
        <end position="1157"/>
    </location>
</feature>
<keyword evidence="12" id="KW-1185">Reference proteome</keyword>
<dbReference type="SMART" id="SM00823">
    <property type="entry name" value="PKS_PP"/>
    <property type="match status" value="1"/>
</dbReference>
<evidence type="ECO:0000313" key="11">
    <source>
        <dbReference type="EMBL" id="ORA26375.1"/>
    </source>
</evidence>
<evidence type="ECO:0000256" key="4">
    <source>
        <dbReference type="ARBA" id="ARBA00022857"/>
    </source>
</evidence>
<dbReference type="Pfam" id="PF21089">
    <property type="entry name" value="PKS_DH_N"/>
    <property type="match status" value="1"/>
</dbReference>
<dbReference type="InterPro" id="IPR050091">
    <property type="entry name" value="PKS_NRPS_Biosynth_Enz"/>
</dbReference>
<dbReference type="PROSITE" id="PS50075">
    <property type="entry name" value="CARRIER"/>
    <property type="match status" value="1"/>
</dbReference>
<dbReference type="FunFam" id="3.40.366.10:FF:000002">
    <property type="entry name" value="Probable polyketide synthase 2"/>
    <property type="match status" value="1"/>
</dbReference>
<dbReference type="Gene3D" id="3.30.70.3290">
    <property type="match status" value="1"/>
</dbReference>
<dbReference type="PROSITE" id="PS52019">
    <property type="entry name" value="PKS_MFAS_DH"/>
    <property type="match status" value="1"/>
</dbReference>
<dbReference type="SUPFAM" id="SSF55048">
    <property type="entry name" value="Probable ACP-binding domain of malonyl-CoA ACP transacylase"/>
    <property type="match status" value="1"/>
</dbReference>
<evidence type="ECO:0000313" key="12">
    <source>
        <dbReference type="Proteomes" id="UP000192284"/>
    </source>
</evidence>
<dbReference type="InterPro" id="IPR013968">
    <property type="entry name" value="PKS_KR"/>
</dbReference>
<dbReference type="Pfam" id="PF00109">
    <property type="entry name" value="ketoacyl-synt"/>
    <property type="match status" value="1"/>
</dbReference>
<keyword evidence="1" id="KW-0596">Phosphopantetheine</keyword>
<dbReference type="InterPro" id="IPR018201">
    <property type="entry name" value="Ketoacyl_synth_AS"/>
</dbReference>
<dbReference type="SMART" id="SM00825">
    <property type="entry name" value="PKS_KS"/>
    <property type="match status" value="1"/>
</dbReference>
<dbReference type="Gene3D" id="3.40.50.720">
    <property type="entry name" value="NAD(P)-binding Rossmann-like Domain"/>
    <property type="match status" value="3"/>
</dbReference>
<dbReference type="InterPro" id="IPR020843">
    <property type="entry name" value="ER"/>
</dbReference>
<comment type="caution">
    <text evidence="11">The sequence shown here is derived from an EMBL/GenBank/DDBJ whole genome shotgun (WGS) entry which is preliminary data.</text>
</comment>
<dbReference type="PROSITE" id="PS00606">
    <property type="entry name" value="KS3_1"/>
    <property type="match status" value="1"/>
</dbReference>
<dbReference type="CDD" id="cd00833">
    <property type="entry name" value="PKS"/>
    <property type="match status" value="1"/>
</dbReference>
<dbReference type="InterPro" id="IPR016035">
    <property type="entry name" value="Acyl_Trfase/lysoPLipase"/>
</dbReference>
<keyword evidence="6" id="KW-0012">Acyltransferase</keyword>
<dbReference type="InterPro" id="IPR014031">
    <property type="entry name" value="Ketoacyl_synth_C"/>
</dbReference>
<dbReference type="PROSITE" id="PS52004">
    <property type="entry name" value="KS3_2"/>
    <property type="match status" value="1"/>
</dbReference>
<dbReference type="SUPFAM" id="SSF51735">
    <property type="entry name" value="NAD(P)-binding Rossmann-fold domains"/>
    <property type="match status" value="3"/>
</dbReference>
<dbReference type="InterPro" id="IPR032821">
    <property type="entry name" value="PKS_assoc"/>
</dbReference>
<dbReference type="GO" id="GO:0008270">
    <property type="term" value="F:zinc ion binding"/>
    <property type="evidence" value="ECO:0007669"/>
    <property type="project" value="InterPro"/>
</dbReference>
<dbReference type="InterPro" id="IPR042104">
    <property type="entry name" value="PKS_dehydratase_sf"/>
</dbReference>
<dbReference type="CDD" id="cd05195">
    <property type="entry name" value="enoyl_red"/>
    <property type="match status" value="1"/>
</dbReference>
<dbReference type="InterPro" id="IPR020841">
    <property type="entry name" value="PKS_Beta-ketoAc_synthase_dom"/>
</dbReference>
<dbReference type="Gene3D" id="3.90.180.10">
    <property type="entry name" value="Medium-chain alcohol dehydrogenases, catalytic domain"/>
    <property type="match status" value="1"/>
</dbReference>
<dbReference type="SUPFAM" id="SSF53901">
    <property type="entry name" value="Thiolase-like"/>
    <property type="match status" value="1"/>
</dbReference>
<dbReference type="InterPro" id="IPR011032">
    <property type="entry name" value="GroES-like_sf"/>
</dbReference>
<dbReference type="InterPro" id="IPR049551">
    <property type="entry name" value="PKS_DH_C"/>
</dbReference>